<name>A0A517YPG3_9BACT</name>
<dbReference type="GO" id="GO:0004589">
    <property type="term" value="F:dihydroorotate dehydrogenase (NAD+) activity"/>
    <property type="evidence" value="ECO:0007669"/>
    <property type="project" value="UniProtKB-EC"/>
</dbReference>
<proteinExistence type="predicted"/>
<evidence type="ECO:0000256" key="2">
    <source>
        <dbReference type="ARBA" id="ARBA00004725"/>
    </source>
</evidence>
<dbReference type="UniPathway" id="UPA00070"/>
<dbReference type="GO" id="GO:0006207">
    <property type="term" value="P:'de novo' pyrimidine nucleobase biosynthetic process"/>
    <property type="evidence" value="ECO:0007669"/>
    <property type="project" value="TreeGrafter"/>
</dbReference>
<dbReference type="EMBL" id="CP036425">
    <property type="protein sequence ID" value="QDU32115.1"/>
    <property type="molecule type" value="Genomic_DNA"/>
</dbReference>
<evidence type="ECO:0000256" key="4">
    <source>
        <dbReference type="ARBA" id="ARBA00022643"/>
    </source>
</evidence>
<dbReference type="InterPro" id="IPR005720">
    <property type="entry name" value="Dihydroorotate_DH_cat"/>
</dbReference>
<dbReference type="Gene3D" id="3.20.20.70">
    <property type="entry name" value="Aldolase class I"/>
    <property type="match status" value="1"/>
</dbReference>
<dbReference type="EC" id="1.3.1.14" evidence="8"/>
<dbReference type="Proteomes" id="UP000317369">
    <property type="component" value="Chromosome"/>
</dbReference>
<reference evidence="8 9" key="1">
    <citation type="submission" date="2019-02" db="EMBL/GenBank/DDBJ databases">
        <title>Deep-cultivation of Planctomycetes and their phenomic and genomic characterization uncovers novel biology.</title>
        <authorList>
            <person name="Wiegand S."/>
            <person name="Jogler M."/>
            <person name="Boedeker C."/>
            <person name="Pinto D."/>
            <person name="Vollmers J."/>
            <person name="Rivas-Marin E."/>
            <person name="Kohn T."/>
            <person name="Peeters S.H."/>
            <person name="Heuer A."/>
            <person name="Rast P."/>
            <person name="Oberbeckmann S."/>
            <person name="Bunk B."/>
            <person name="Jeske O."/>
            <person name="Meyerdierks A."/>
            <person name="Storesund J.E."/>
            <person name="Kallscheuer N."/>
            <person name="Luecker S."/>
            <person name="Lage O.M."/>
            <person name="Pohl T."/>
            <person name="Merkel B.J."/>
            <person name="Hornburger P."/>
            <person name="Mueller R.-W."/>
            <person name="Bruemmer F."/>
            <person name="Labrenz M."/>
            <person name="Spormann A.M."/>
            <person name="Op den Camp H."/>
            <person name="Overmann J."/>
            <person name="Amann R."/>
            <person name="Jetten M.S.M."/>
            <person name="Mascher T."/>
            <person name="Medema M.H."/>
            <person name="Devos D.P."/>
            <person name="Kaster A.-K."/>
            <person name="Ovreas L."/>
            <person name="Rohde M."/>
            <person name="Galperin M.Y."/>
            <person name="Jogler C."/>
        </authorList>
    </citation>
    <scope>NUCLEOTIDE SEQUENCE [LARGE SCALE GENOMIC DNA]</scope>
    <source>
        <strain evidence="8 9">KS4</strain>
    </source>
</reference>
<dbReference type="PIRSF" id="PIRSF000164">
    <property type="entry name" value="DHO_oxidase"/>
    <property type="match status" value="1"/>
</dbReference>
<keyword evidence="5" id="KW-0665">Pyrimidine biosynthesis</keyword>
<dbReference type="GO" id="GO:0005737">
    <property type="term" value="C:cytoplasm"/>
    <property type="evidence" value="ECO:0007669"/>
    <property type="project" value="InterPro"/>
</dbReference>
<accession>A0A517YPG3</accession>
<organism evidence="8 9">
    <name type="scientific">Poriferisphaera corsica</name>
    <dbReference type="NCBI Taxonomy" id="2528020"/>
    <lineage>
        <taxon>Bacteria</taxon>
        <taxon>Pseudomonadati</taxon>
        <taxon>Planctomycetota</taxon>
        <taxon>Phycisphaerae</taxon>
        <taxon>Phycisphaerales</taxon>
        <taxon>Phycisphaeraceae</taxon>
        <taxon>Poriferisphaera</taxon>
    </lineage>
</organism>
<evidence type="ECO:0000256" key="1">
    <source>
        <dbReference type="ARBA" id="ARBA00001917"/>
    </source>
</evidence>
<dbReference type="InterPro" id="IPR050074">
    <property type="entry name" value="DHO_dehydrogenase"/>
</dbReference>
<feature type="domain" description="Dihydroorotate dehydrogenase catalytic" evidence="7">
    <location>
        <begin position="79"/>
        <end position="278"/>
    </location>
</feature>
<evidence type="ECO:0000259" key="7">
    <source>
        <dbReference type="Pfam" id="PF01180"/>
    </source>
</evidence>
<evidence type="ECO:0000313" key="8">
    <source>
        <dbReference type="EMBL" id="QDU32115.1"/>
    </source>
</evidence>
<keyword evidence="9" id="KW-1185">Reference proteome</keyword>
<keyword evidence="4" id="KW-0288">FMN</keyword>
<dbReference type="PANTHER" id="PTHR48109">
    <property type="entry name" value="DIHYDROOROTATE DEHYDROGENASE (QUINONE), MITOCHONDRIAL-RELATED"/>
    <property type="match status" value="1"/>
</dbReference>
<gene>
    <name evidence="8" type="primary">pyrDB_1</name>
    <name evidence="8" type="ORF">KS4_01440</name>
</gene>
<dbReference type="SUPFAM" id="SSF51395">
    <property type="entry name" value="FMN-linked oxidoreductases"/>
    <property type="match status" value="1"/>
</dbReference>
<keyword evidence="6 8" id="KW-0560">Oxidoreductase</keyword>
<dbReference type="GO" id="GO:0044205">
    <property type="term" value="P:'de novo' UMP biosynthetic process"/>
    <property type="evidence" value="ECO:0007669"/>
    <property type="project" value="UniProtKB-UniPathway"/>
</dbReference>
<dbReference type="InterPro" id="IPR012135">
    <property type="entry name" value="Dihydroorotate_DH_1_2"/>
</dbReference>
<dbReference type="Pfam" id="PF01180">
    <property type="entry name" value="DHO_dh"/>
    <property type="match status" value="1"/>
</dbReference>
<dbReference type="RefSeq" id="WP_145073151.1">
    <property type="nucleotide sequence ID" value="NZ_CP036425.1"/>
</dbReference>
<dbReference type="NCBIfam" id="NF005741">
    <property type="entry name" value="PRK07565.1"/>
    <property type="match status" value="1"/>
</dbReference>
<comment type="cofactor">
    <cofactor evidence="1">
        <name>FMN</name>
        <dbReference type="ChEBI" id="CHEBI:58210"/>
    </cofactor>
</comment>
<protein>
    <submittedName>
        <fullName evidence="8">Dihydroorotate dehydrogenase B (NAD(+)), catalytic subunit</fullName>
        <ecNumber evidence="8">1.3.1.14</ecNumber>
    </submittedName>
</protein>
<dbReference type="KEGG" id="pcor:KS4_01440"/>
<comment type="pathway">
    <text evidence="2">Pyrimidine metabolism; UMP biosynthesis via de novo pathway.</text>
</comment>
<evidence type="ECO:0000256" key="5">
    <source>
        <dbReference type="ARBA" id="ARBA00022975"/>
    </source>
</evidence>
<evidence type="ECO:0000256" key="3">
    <source>
        <dbReference type="ARBA" id="ARBA00022630"/>
    </source>
</evidence>
<dbReference type="OrthoDB" id="9794954at2"/>
<dbReference type="PANTHER" id="PTHR48109:SF3">
    <property type="entry name" value="SLL0744 PROTEIN"/>
    <property type="match status" value="1"/>
</dbReference>
<evidence type="ECO:0000313" key="9">
    <source>
        <dbReference type="Proteomes" id="UP000317369"/>
    </source>
</evidence>
<dbReference type="AlphaFoldDB" id="A0A517YPG3"/>
<sequence length="334" mass="37456">MDLRTNYLGFELDHPIIPGASPLCYDIEFVRELVDAGAPMIVMRSLFEEDIRLIQMRQQESNHDSASLTREPIVDPSTYLKQIEHLKREVHVPIVASINGATPGGWTKYAIQAINAGADAIELNLYRVATERDLSSEDIEAEDVQIVSELTKRINVPLAVKISQNYTSLSHYSDAIRDAGAQALVIFNRFMQPDIDIETRTMTYRLNATHEDELRLRLRWAAILSSHGRLPIGITGGVKSSEDVIKAVMCGASTCQVVTPFISEGVGLLSQMVKQLEQWCESHQIDTLGEIRGCMNLSHAEDKRAYERGNYLQILKSAAYAVQFKNKDHKLSKN</sequence>
<dbReference type="InterPro" id="IPR013785">
    <property type="entry name" value="Aldolase_TIM"/>
</dbReference>
<evidence type="ECO:0000256" key="6">
    <source>
        <dbReference type="ARBA" id="ARBA00023002"/>
    </source>
</evidence>
<keyword evidence="3" id="KW-0285">Flavoprotein</keyword>